<keyword evidence="6 8" id="KW-0472">Membrane</keyword>
<comment type="caution">
    <text evidence="11">The sequence shown here is derived from an EMBL/GenBank/DDBJ whole genome shotgun (WGS) entry which is preliminary data.</text>
</comment>
<evidence type="ECO:0000256" key="1">
    <source>
        <dbReference type="ARBA" id="ARBA00004167"/>
    </source>
</evidence>
<feature type="region of interest" description="Disordered" evidence="7">
    <location>
        <begin position="159"/>
        <end position="236"/>
    </location>
</feature>
<dbReference type="InterPro" id="IPR025846">
    <property type="entry name" value="TBL_N"/>
</dbReference>
<evidence type="ECO:0000256" key="3">
    <source>
        <dbReference type="ARBA" id="ARBA00022692"/>
    </source>
</evidence>
<evidence type="ECO:0000313" key="12">
    <source>
        <dbReference type="Proteomes" id="UP000241394"/>
    </source>
</evidence>
<dbReference type="PANTHER" id="PTHR32285:SF208">
    <property type="entry name" value="PROTEIN TRICHOME BIREFRINGENCE-LIKE 2"/>
    <property type="match status" value="1"/>
</dbReference>
<feature type="domain" description="Trichome birefringence-like N-terminal" evidence="10">
    <location>
        <begin position="282"/>
        <end position="334"/>
    </location>
</feature>
<dbReference type="Gramene" id="PSR84832">
    <property type="protein sequence ID" value="PSR84832"/>
    <property type="gene ID" value="CEY00_Acc32810"/>
</dbReference>
<dbReference type="InterPro" id="IPR029962">
    <property type="entry name" value="TBL"/>
</dbReference>
<feature type="compositionally biased region" description="Polar residues" evidence="7">
    <location>
        <begin position="179"/>
        <end position="192"/>
    </location>
</feature>
<evidence type="ECO:0000313" key="11">
    <source>
        <dbReference type="EMBL" id="PSR84832.1"/>
    </source>
</evidence>
<dbReference type="OMA" id="VLENTHF"/>
<evidence type="ECO:0000256" key="8">
    <source>
        <dbReference type="SAM" id="Phobius"/>
    </source>
</evidence>
<name>A0A2R6P3H8_ACTCC</name>
<dbReference type="FunCoup" id="A0A2R6P3H8">
    <property type="interactions" value="71"/>
</dbReference>
<keyword evidence="12" id="KW-1185">Reference proteome</keyword>
<dbReference type="InParanoid" id="A0A2R6P3H8"/>
<evidence type="ECO:0000256" key="5">
    <source>
        <dbReference type="ARBA" id="ARBA00022989"/>
    </source>
</evidence>
<sequence length="444" mass="49221">MDFKKLAFSDQFPYCVSPRRKVVSGFGLGVVASLTVLSVLLFSSSFKAPILSPIFHGFNSFRVNNTSFASWPFSFSSTNTGKSGDLIQRVGEGRVVDKTHEANVSVISENGNILGFNGVGTSLGETHVGNLSGEVKNGSLVLEEKRFKEKTQFVNGSDMGKTAKISHSEGESGVLGKTQFGNSSENVKNGNFSAGDVRKSVNESSVNKPVGSPGKSNNGKIKVTENHNGGNSSHNRDNVGCLGKEEWCSDVKHQRMSSEKNNVAVASNYSQSMEGHNGSFGKCDLFDGRWVRDDSKPYYPPVSCPFIDRDFDCHRNGRPDDGFLRWKWQPYGCDIPSLNATDFLERLRGKKLVFVGDSLNRNMWESLVCVLRHIVHNKKRVYEISGGRNFKKKGFYAFRFEDYNCSVDFVGTPFLVRQSSFKGRNGSFETLRLDVMDQDNFDVS</sequence>
<comment type="subcellular location">
    <subcellularLocation>
        <location evidence="1">Membrane</location>
        <topology evidence="1">Single-pass membrane protein</topology>
    </subcellularLocation>
</comment>
<dbReference type="STRING" id="1590841.A0A2R6P3H8"/>
<evidence type="ECO:0000256" key="7">
    <source>
        <dbReference type="SAM" id="MobiDB-lite"/>
    </source>
</evidence>
<gene>
    <name evidence="11" type="ORF">CEY00_Acc32810</name>
</gene>
<dbReference type="OrthoDB" id="630188at2759"/>
<evidence type="ECO:0000259" key="9">
    <source>
        <dbReference type="Pfam" id="PF13839"/>
    </source>
</evidence>
<reference evidence="11 12" key="1">
    <citation type="submission" date="2017-07" db="EMBL/GenBank/DDBJ databases">
        <title>An improved, manually edited Actinidia chinensis var. chinensis (kiwifruit) genome highlights the challenges associated with draft genomes and gene prediction in plants.</title>
        <authorList>
            <person name="Pilkington S."/>
            <person name="Crowhurst R."/>
            <person name="Hilario E."/>
            <person name="Nardozza S."/>
            <person name="Fraser L."/>
            <person name="Peng Y."/>
            <person name="Gunaseelan K."/>
            <person name="Simpson R."/>
            <person name="Tahir J."/>
            <person name="Deroles S."/>
            <person name="Templeton K."/>
            <person name="Luo Z."/>
            <person name="Davy M."/>
            <person name="Cheng C."/>
            <person name="Mcneilage M."/>
            <person name="Scaglione D."/>
            <person name="Liu Y."/>
            <person name="Zhang Q."/>
            <person name="Datson P."/>
            <person name="De Silva N."/>
            <person name="Gardiner S."/>
            <person name="Bassett H."/>
            <person name="Chagne D."/>
            <person name="Mccallum J."/>
            <person name="Dzierzon H."/>
            <person name="Deng C."/>
            <person name="Wang Y.-Y."/>
            <person name="Barron N."/>
            <person name="Manako K."/>
            <person name="Bowen J."/>
            <person name="Foster T."/>
            <person name="Erridge Z."/>
            <person name="Tiffin H."/>
            <person name="Waite C."/>
            <person name="Davies K."/>
            <person name="Grierson E."/>
            <person name="Laing W."/>
            <person name="Kirk R."/>
            <person name="Chen X."/>
            <person name="Wood M."/>
            <person name="Montefiori M."/>
            <person name="Brummell D."/>
            <person name="Schwinn K."/>
            <person name="Catanach A."/>
            <person name="Fullerton C."/>
            <person name="Li D."/>
            <person name="Meiyalaghan S."/>
            <person name="Nieuwenhuizen N."/>
            <person name="Read N."/>
            <person name="Prakash R."/>
            <person name="Hunter D."/>
            <person name="Zhang H."/>
            <person name="Mckenzie M."/>
            <person name="Knabel M."/>
            <person name="Harris A."/>
            <person name="Allan A."/>
            <person name="Chen A."/>
            <person name="Janssen B."/>
            <person name="Plunkett B."/>
            <person name="Dwamena C."/>
            <person name="Voogd C."/>
            <person name="Leif D."/>
            <person name="Lafferty D."/>
            <person name="Souleyre E."/>
            <person name="Varkonyi-Gasic E."/>
            <person name="Gambi F."/>
            <person name="Hanley J."/>
            <person name="Yao J.-L."/>
            <person name="Cheung J."/>
            <person name="David K."/>
            <person name="Warren B."/>
            <person name="Marsh K."/>
            <person name="Snowden K."/>
            <person name="Lin-Wang K."/>
            <person name="Brian L."/>
            <person name="Martinez-Sanchez M."/>
            <person name="Wang M."/>
            <person name="Ileperuma N."/>
            <person name="Macnee N."/>
            <person name="Campin R."/>
            <person name="Mcatee P."/>
            <person name="Drummond R."/>
            <person name="Espley R."/>
            <person name="Ireland H."/>
            <person name="Wu R."/>
            <person name="Atkinson R."/>
            <person name="Karunairetnam S."/>
            <person name="Bulley S."/>
            <person name="Chunkath S."/>
            <person name="Hanley Z."/>
            <person name="Storey R."/>
            <person name="Thrimawithana A."/>
            <person name="Thomson S."/>
            <person name="David C."/>
            <person name="Testolin R."/>
        </authorList>
    </citation>
    <scope>NUCLEOTIDE SEQUENCE [LARGE SCALE GENOMIC DNA]</scope>
    <source>
        <strain evidence="12">cv. Red5</strain>
        <tissue evidence="11">Young leaf</tissue>
    </source>
</reference>
<feature type="transmembrane region" description="Helical" evidence="8">
    <location>
        <begin position="21"/>
        <end position="42"/>
    </location>
</feature>
<reference evidence="12" key="2">
    <citation type="journal article" date="2018" name="BMC Genomics">
        <title>A manually annotated Actinidia chinensis var. chinensis (kiwifruit) genome highlights the challenges associated with draft genomes and gene prediction in plants.</title>
        <authorList>
            <person name="Pilkington S.M."/>
            <person name="Crowhurst R."/>
            <person name="Hilario E."/>
            <person name="Nardozza S."/>
            <person name="Fraser L."/>
            <person name="Peng Y."/>
            <person name="Gunaseelan K."/>
            <person name="Simpson R."/>
            <person name="Tahir J."/>
            <person name="Deroles S.C."/>
            <person name="Templeton K."/>
            <person name="Luo Z."/>
            <person name="Davy M."/>
            <person name="Cheng C."/>
            <person name="McNeilage M."/>
            <person name="Scaglione D."/>
            <person name="Liu Y."/>
            <person name="Zhang Q."/>
            <person name="Datson P."/>
            <person name="De Silva N."/>
            <person name="Gardiner S.E."/>
            <person name="Bassett H."/>
            <person name="Chagne D."/>
            <person name="McCallum J."/>
            <person name="Dzierzon H."/>
            <person name="Deng C."/>
            <person name="Wang Y.Y."/>
            <person name="Barron L."/>
            <person name="Manako K."/>
            <person name="Bowen J."/>
            <person name="Foster T.M."/>
            <person name="Erridge Z.A."/>
            <person name="Tiffin H."/>
            <person name="Waite C.N."/>
            <person name="Davies K.M."/>
            <person name="Grierson E.P."/>
            <person name="Laing W.A."/>
            <person name="Kirk R."/>
            <person name="Chen X."/>
            <person name="Wood M."/>
            <person name="Montefiori M."/>
            <person name="Brummell D.A."/>
            <person name="Schwinn K.E."/>
            <person name="Catanach A."/>
            <person name="Fullerton C."/>
            <person name="Li D."/>
            <person name="Meiyalaghan S."/>
            <person name="Nieuwenhuizen N."/>
            <person name="Read N."/>
            <person name="Prakash R."/>
            <person name="Hunter D."/>
            <person name="Zhang H."/>
            <person name="McKenzie M."/>
            <person name="Knabel M."/>
            <person name="Harris A."/>
            <person name="Allan A.C."/>
            <person name="Gleave A."/>
            <person name="Chen A."/>
            <person name="Janssen B.J."/>
            <person name="Plunkett B."/>
            <person name="Ampomah-Dwamena C."/>
            <person name="Voogd C."/>
            <person name="Leif D."/>
            <person name="Lafferty D."/>
            <person name="Souleyre E.J.F."/>
            <person name="Varkonyi-Gasic E."/>
            <person name="Gambi F."/>
            <person name="Hanley J."/>
            <person name="Yao J.L."/>
            <person name="Cheung J."/>
            <person name="David K.M."/>
            <person name="Warren B."/>
            <person name="Marsh K."/>
            <person name="Snowden K.C."/>
            <person name="Lin-Wang K."/>
            <person name="Brian L."/>
            <person name="Martinez-Sanchez M."/>
            <person name="Wang M."/>
            <person name="Ileperuma N."/>
            <person name="Macnee N."/>
            <person name="Campin R."/>
            <person name="McAtee P."/>
            <person name="Drummond R.S.M."/>
            <person name="Espley R.V."/>
            <person name="Ireland H.S."/>
            <person name="Wu R."/>
            <person name="Atkinson R.G."/>
            <person name="Karunairetnam S."/>
            <person name="Bulley S."/>
            <person name="Chunkath S."/>
            <person name="Hanley Z."/>
            <person name="Storey R."/>
            <person name="Thrimawithana A.H."/>
            <person name="Thomson S."/>
            <person name="David C."/>
            <person name="Testolin R."/>
            <person name="Huang H."/>
            <person name="Hellens R.P."/>
            <person name="Schaffer R.J."/>
        </authorList>
    </citation>
    <scope>NUCLEOTIDE SEQUENCE [LARGE SCALE GENOMIC DNA]</scope>
    <source>
        <strain evidence="12">cv. Red5</strain>
    </source>
</reference>
<keyword evidence="5 8" id="KW-1133">Transmembrane helix</keyword>
<dbReference type="InterPro" id="IPR026057">
    <property type="entry name" value="TBL_C"/>
</dbReference>
<keyword evidence="3 8" id="KW-0812">Transmembrane</keyword>
<feature type="domain" description="Trichome birefringence-like C-terminal" evidence="9">
    <location>
        <begin position="335"/>
        <end position="439"/>
    </location>
</feature>
<dbReference type="GO" id="GO:0016020">
    <property type="term" value="C:membrane"/>
    <property type="evidence" value="ECO:0007669"/>
    <property type="project" value="UniProtKB-SubCell"/>
</dbReference>
<keyword evidence="4" id="KW-0735">Signal-anchor</keyword>
<dbReference type="GO" id="GO:0005794">
    <property type="term" value="C:Golgi apparatus"/>
    <property type="evidence" value="ECO:0007669"/>
    <property type="project" value="TreeGrafter"/>
</dbReference>
<dbReference type="GO" id="GO:0016413">
    <property type="term" value="F:O-acetyltransferase activity"/>
    <property type="evidence" value="ECO:0007669"/>
    <property type="project" value="InterPro"/>
</dbReference>
<dbReference type="Proteomes" id="UP000241394">
    <property type="component" value="Chromosome LG29"/>
</dbReference>
<dbReference type="EMBL" id="NKQK01000029">
    <property type="protein sequence ID" value="PSR84832.1"/>
    <property type="molecule type" value="Genomic_DNA"/>
</dbReference>
<dbReference type="PANTHER" id="PTHR32285">
    <property type="entry name" value="PROTEIN TRICHOME BIREFRINGENCE-LIKE 9-RELATED"/>
    <property type="match status" value="1"/>
</dbReference>
<organism evidence="11 12">
    <name type="scientific">Actinidia chinensis var. chinensis</name>
    <name type="common">Chinese soft-hair kiwi</name>
    <dbReference type="NCBI Taxonomy" id="1590841"/>
    <lineage>
        <taxon>Eukaryota</taxon>
        <taxon>Viridiplantae</taxon>
        <taxon>Streptophyta</taxon>
        <taxon>Embryophyta</taxon>
        <taxon>Tracheophyta</taxon>
        <taxon>Spermatophyta</taxon>
        <taxon>Magnoliopsida</taxon>
        <taxon>eudicotyledons</taxon>
        <taxon>Gunneridae</taxon>
        <taxon>Pentapetalae</taxon>
        <taxon>asterids</taxon>
        <taxon>Ericales</taxon>
        <taxon>Actinidiaceae</taxon>
        <taxon>Actinidia</taxon>
    </lineage>
</organism>
<evidence type="ECO:0000256" key="6">
    <source>
        <dbReference type="ARBA" id="ARBA00023136"/>
    </source>
</evidence>
<evidence type="ECO:0000256" key="2">
    <source>
        <dbReference type="ARBA" id="ARBA00007727"/>
    </source>
</evidence>
<accession>A0A2R6P3H8</accession>
<proteinExistence type="inferred from homology"/>
<protein>
    <submittedName>
        <fullName evidence="11">Protein trichome birefringence-like</fullName>
    </submittedName>
</protein>
<dbReference type="Pfam" id="PF14416">
    <property type="entry name" value="PMR5N"/>
    <property type="match status" value="1"/>
</dbReference>
<comment type="similarity">
    <text evidence="2">Belongs to the PC-esterase family. TBL subfamily.</text>
</comment>
<dbReference type="Pfam" id="PF13839">
    <property type="entry name" value="PC-Esterase"/>
    <property type="match status" value="1"/>
</dbReference>
<evidence type="ECO:0000259" key="10">
    <source>
        <dbReference type="Pfam" id="PF14416"/>
    </source>
</evidence>
<dbReference type="AlphaFoldDB" id="A0A2R6P3H8"/>
<evidence type="ECO:0000256" key="4">
    <source>
        <dbReference type="ARBA" id="ARBA00022968"/>
    </source>
</evidence>